<sequence>DRQGQGHRLRQPEGRRRQDHHHAEPRGGLRRGGASRAVRRHGSAGQSDDVAGHRSRGPGLVDVRRAGQRPADPRRHPAPRDRHRALLDRPRRSRDGDVDEDRPRALAGEGAARRLGGLRLHLHRYAAVAGTIDRQRIDRRSPGDRAGPVRVPVDARIAAAPEHARDDPGEPEPRGGDRGHPADARRHAHAARPRGARAARGELRRPDVRHPHQEDGALRGGPRAGDVGAQVRTQRDGGRRVSRAGQGGALRWQAI</sequence>
<feature type="compositionally biased region" description="Basic and acidic residues" evidence="1">
    <location>
        <begin position="162"/>
        <end position="185"/>
    </location>
</feature>
<feature type="compositionally biased region" description="Low complexity" evidence="1">
    <location>
        <begin position="105"/>
        <end position="119"/>
    </location>
</feature>
<proteinExistence type="predicted"/>
<protein>
    <submittedName>
        <fullName evidence="2">Chromosome (Plasmid) partitioning protein ParA</fullName>
    </submittedName>
</protein>
<feature type="region of interest" description="Disordered" evidence="1">
    <location>
        <begin position="1"/>
        <end position="255"/>
    </location>
</feature>
<feature type="compositionally biased region" description="Basic and acidic residues" evidence="1">
    <location>
        <begin position="133"/>
        <end position="143"/>
    </location>
</feature>
<name>A0A6J4SHW8_9ACTN</name>
<reference evidence="2" key="1">
    <citation type="submission" date="2020-02" db="EMBL/GenBank/DDBJ databases">
        <authorList>
            <person name="Meier V. D."/>
        </authorList>
    </citation>
    <scope>NUCLEOTIDE SEQUENCE</scope>
    <source>
        <strain evidence="2">AVDCRST_MAG38</strain>
    </source>
</reference>
<organism evidence="2">
    <name type="scientific">uncultured Solirubrobacteraceae bacterium</name>
    <dbReference type="NCBI Taxonomy" id="1162706"/>
    <lineage>
        <taxon>Bacteria</taxon>
        <taxon>Bacillati</taxon>
        <taxon>Actinomycetota</taxon>
        <taxon>Thermoleophilia</taxon>
        <taxon>Solirubrobacterales</taxon>
        <taxon>Solirubrobacteraceae</taxon>
        <taxon>environmental samples</taxon>
    </lineage>
</organism>
<feature type="non-terminal residue" evidence="2">
    <location>
        <position position="255"/>
    </location>
</feature>
<feature type="compositionally biased region" description="Basic and acidic residues" evidence="1">
    <location>
        <begin position="1"/>
        <end position="27"/>
    </location>
</feature>
<evidence type="ECO:0000256" key="1">
    <source>
        <dbReference type="SAM" id="MobiDB-lite"/>
    </source>
</evidence>
<feature type="compositionally biased region" description="Basic and acidic residues" evidence="1">
    <location>
        <begin position="71"/>
        <end position="104"/>
    </location>
</feature>
<dbReference type="EMBL" id="CADCVJ010000222">
    <property type="protein sequence ID" value="CAA9492069.1"/>
    <property type="molecule type" value="Genomic_DNA"/>
</dbReference>
<feature type="compositionally biased region" description="Basic and acidic residues" evidence="1">
    <location>
        <begin position="199"/>
        <end position="217"/>
    </location>
</feature>
<accession>A0A6J4SHW8</accession>
<feature type="compositionally biased region" description="Basic residues" evidence="1">
    <location>
        <begin position="186"/>
        <end position="197"/>
    </location>
</feature>
<feature type="non-terminal residue" evidence="2">
    <location>
        <position position="1"/>
    </location>
</feature>
<gene>
    <name evidence="2" type="ORF">AVDCRST_MAG38-2703</name>
</gene>
<evidence type="ECO:0000313" key="2">
    <source>
        <dbReference type="EMBL" id="CAA9492069.1"/>
    </source>
</evidence>
<dbReference type="AlphaFoldDB" id="A0A6J4SHW8"/>